<evidence type="ECO:0008006" key="3">
    <source>
        <dbReference type="Google" id="ProtNLM"/>
    </source>
</evidence>
<organism evidence="1 2">
    <name type="scientific">Hibiscus sabdariffa</name>
    <name type="common">roselle</name>
    <dbReference type="NCBI Taxonomy" id="183260"/>
    <lineage>
        <taxon>Eukaryota</taxon>
        <taxon>Viridiplantae</taxon>
        <taxon>Streptophyta</taxon>
        <taxon>Embryophyta</taxon>
        <taxon>Tracheophyta</taxon>
        <taxon>Spermatophyta</taxon>
        <taxon>Magnoliopsida</taxon>
        <taxon>eudicotyledons</taxon>
        <taxon>Gunneridae</taxon>
        <taxon>Pentapetalae</taxon>
        <taxon>rosids</taxon>
        <taxon>malvids</taxon>
        <taxon>Malvales</taxon>
        <taxon>Malvaceae</taxon>
        <taxon>Malvoideae</taxon>
        <taxon>Hibiscus</taxon>
    </lineage>
</organism>
<comment type="caution">
    <text evidence="1">The sequence shown here is derived from an EMBL/GenBank/DDBJ whole genome shotgun (WGS) entry which is preliminary data.</text>
</comment>
<reference evidence="1 2" key="1">
    <citation type="journal article" date="2024" name="G3 (Bethesda)">
        <title>Genome assembly of Hibiscus sabdariffa L. provides insights into metabolisms of medicinal natural products.</title>
        <authorList>
            <person name="Kim T."/>
        </authorList>
    </citation>
    <scope>NUCLEOTIDE SEQUENCE [LARGE SCALE GENOMIC DNA]</scope>
    <source>
        <strain evidence="1">TK-2024</strain>
        <tissue evidence="1">Old leaves</tissue>
    </source>
</reference>
<sequence>MVSCPGCLCASSWMPSPPRVSFLGCLSELGLCSCPRWARASSYHGGFPYVFRTDVCDAMACYVSLCAWPGWPLVHGPMA</sequence>
<protein>
    <recommendedName>
        <fullName evidence="3">Secreted protein</fullName>
    </recommendedName>
</protein>
<dbReference type="Proteomes" id="UP001472677">
    <property type="component" value="Unassembled WGS sequence"/>
</dbReference>
<name>A0ABR1ZL57_9ROSI</name>
<gene>
    <name evidence="1" type="ORF">V6N12_005824</name>
</gene>
<accession>A0ABR1ZL57</accession>
<proteinExistence type="predicted"/>
<dbReference type="EMBL" id="JBBPBM010001895">
    <property type="protein sequence ID" value="KAK8481336.1"/>
    <property type="molecule type" value="Genomic_DNA"/>
</dbReference>
<evidence type="ECO:0000313" key="2">
    <source>
        <dbReference type="Proteomes" id="UP001472677"/>
    </source>
</evidence>
<keyword evidence="2" id="KW-1185">Reference proteome</keyword>
<evidence type="ECO:0000313" key="1">
    <source>
        <dbReference type="EMBL" id="KAK8481336.1"/>
    </source>
</evidence>